<protein>
    <submittedName>
        <fullName evidence="1">Uncharacterized protein</fullName>
    </submittedName>
</protein>
<gene>
    <name evidence="1" type="ORF">EZS27_005342</name>
</gene>
<proteinExistence type="predicted"/>
<organism evidence="1">
    <name type="scientific">termite gut metagenome</name>
    <dbReference type="NCBI Taxonomy" id="433724"/>
    <lineage>
        <taxon>unclassified sequences</taxon>
        <taxon>metagenomes</taxon>
        <taxon>organismal metagenomes</taxon>
    </lineage>
</organism>
<name>A0A5J4SP66_9ZZZZ</name>
<reference evidence="1" key="1">
    <citation type="submission" date="2019-03" db="EMBL/GenBank/DDBJ databases">
        <title>Single cell metagenomics reveals metabolic interactions within the superorganism composed of flagellate Streblomastix strix and complex community of Bacteroidetes bacteria on its surface.</title>
        <authorList>
            <person name="Treitli S.C."/>
            <person name="Kolisko M."/>
            <person name="Husnik F."/>
            <person name="Keeling P."/>
            <person name="Hampl V."/>
        </authorList>
    </citation>
    <scope>NUCLEOTIDE SEQUENCE</scope>
    <source>
        <strain evidence="1">STM</strain>
    </source>
</reference>
<comment type="caution">
    <text evidence="1">The sequence shown here is derived from an EMBL/GenBank/DDBJ whole genome shotgun (WGS) entry which is preliminary data.</text>
</comment>
<sequence>MATHKLTKIRNKRIIEMFHEFHDVKRMRLDDALDLLSKDYFYLDTNYIYSLIFYDKENHAYYCRLQNERATPAPTNRTHSRAQ</sequence>
<dbReference type="EMBL" id="SNRY01000104">
    <property type="protein sequence ID" value="KAA6347173.1"/>
    <property type="molecule type" value="Genomic_DNA"/>
</dbReference>
<accession>A0A5J4SP66</accession>
<dbReference type="AlphaFoldDB" id="A0A5J4SP66"/>
<evidence type="ECO:0000313" key="1">
    <source>
        <dbReference type="EMBL" id="KAA6347173.1"/>
    </source>
</evidence>